<accession>A0AAJ2SIU0</accession>
<evidence type="ECO:0008006" key="6">
    <source>
        <dbReference type="Google" id="ProtNLM"/>
    </source>
</evidence>
<evidence type="ECO:0000256" key="1">
    <source>
        <dbReference type="SAM" id="SignalP"/>
    </source>
</evidence>
<dbReference type="EMBL" id="JAWXVH010000011">
    <property type="protein sequence ID" value="MDX6187246.1"/>
    <property type="molecule type" value="Genomic_DNA"/>
</dbReference>
<dbReference type="Proteomes" id="UP001270053">
    <property type="component" value="Unassembled WGS sequence"/>
</dbReference>
<dbReference type="RefSeq" id="WP_229974207.1">
    <property type="nucleotide sequence ID" value="NZ_CP087133.1"/>
</dbReference>
<evidence type="ECO:0000313" key="2">
    <source>
        <dbReference type="EMBL" id="MDX6183793.1"/>
    </source>
</evidence>
<keyword evidence="5" id="KW-1185">Reference proteome</keyword>
<evidence type="ECO:0000313" key="3">
    <source>
        <dbReference type="EMBL" id="MDX6187246.1"/>
    </source>
</evidence>
<dbReference type="PROSITE" id="PS51257">
    <property type="entry name" value="PROKAR_LIPOPROTEIN"/>
    <property type="match status" value="1"/>
</dbReference>
<evidence type="ECO:0000313" key="5">
    <source>
        <dbReference type="Proteomes" id="UP001278738"/>
    </source>
</evidence>
<gene>
    <name evidence="2" type="ORF">SGQ18_16645</name>
    <name evidence="3" type="ORF">SGQ44_15890</name>
</gene>
<evidence type="ECO:0000313" key="4">
    <source>
        <dbReference type="Proteomes" id="UP001270053"/>
    </source>
</evidence>
<sequence length="125" mass="14215">MLKNFCKICIALLPILVVSCYGVNAETSEIGTINTTCQSKNAWEALTKKYSTDKIKDSSFIEGLQYVKNHFIKPEYILYFDSGPREIVGCDYYTIRVAYNPKIFAGVPPLLVPMSVLFVRKNKYI</sequence>
<feature type="chain" id="PRO_5042495607" description="DUF4359 domain-containing protein" evidence="1">
    <location>
        <begin position="26"/>
        <end position="125"/>
    </location>
</feature>
<organism evidence="3 4">
    <name type="scientific">Flavobacterium flavipigmentatum</name>
    <dbReference type="NCBI Taxonomy" id="2893884"/>
    <lineage>
        <taxon>Bacteria</taxon>
        <taxon>Pseudomonadati</taxon>
        <taxon>Bacteroidota</taxon>
        <taxon>Flavobacteriia</taxon>
        <taxon>Flavobacteriales</taxon>
        <taxon>Flavobacteriaceae</taxon>
        <taxon>Flavobacterium</taxon>
    </lineage>
</organism>
<dbReference type="EMBL" id="JAWXVG010000010">
    <property type="protein sequence ID" value="MDX6183793.1"/>
    <property type="molecule type" value="Genomic_DNA"/>
</dbReference>
<reference evidence="3 5" key="1">
    <citation type="submission" date="2023-11" db="EMBL/GenBank/DDBJ databases">
        <title>Unpublished Manusciprt.</title>
        <authorList>
            <person name="Saticioglu I.B."/>
            <person name="Ay H."/>
            <person name="Ajmi N."/>
            <person name="Altun S."/>
            <person name="Duman M."/>
        </authorList>
    </citation>
    <scope>NUCLEOTIDE SEQUENCE</scope>
    <source>
        <strain evidence="2 5">Fl-33</strain>
        <strain evidence="3">Fl-77</strain>
    </source>
</reference>
<feature type="signal peptide" evidence="1">
    <location>
        <begin position="1"/>
        <end position="25"/>
    </location>
</feature>
<comment type="caution">
    <text evidence="3">The sequence shown here is derived from an EMBL/GenBank/DDBJ whole genome shotgun (WGS) entry which is preliminary data.</text>
</comment>
<keyword evidence="1" id="KW-0732">Signal</keyword>
<proteinExistence type="predicted"/>
<protein>
    <recommendedName>
        <fullName evidence="6">DUF4359 domain-containing protein</fullName>
    </recommendedName>
</protein>
<dbReference type="AlphaFoldDB" id="A0AAJ2SIU0"/>
<name>A0AAJ2SIU0_9FLAO</name>
<dbReference type="Proteomes" id="UP001278738">
    <property type="component" value="Unassembled WGS sequence"/>
</dbReference>